<evidence type="ECO:0000256" key="7">
    <source>
        <dbReference type="ARBA" id="ARBA00023136"/>
    </source>
</evidence>
<evidence type="ECO:0000256" key="6">
    <source>
        <dbReference type="ARBA" id="ARBA00022989"/>
    </source>
</evidence>
<keyword evidence="8" id="KW-0802">TPR repeat</keyword>
<dbReference type="GO" id="GO:0009103">
    <property type="term" value="P:lipopolysaccharide biosynthetic process"/>
    <property type="evidence" value="ECO:0007669"/>
    <property type="project" value="UniProtKB-ARBA"/>
</dbReference>
<reference evidence="11" key="1">
    <citation type="journal article" date="2020" name="mSystems">
        <title>Genome- and Community-Level Interaction Insights into Carbon Utilization and Element Cycling Functions of Hydrothermarchaeota in Hydrothermal Sediment.</title>
        <authorList>
            <person name="Zhou Z."/>
            <person name="Liu Y."/>
            <person name="Xu W."/>
            <person name="Pan J."/>
            <person name="Luo Z.H."/>
            <person name="Li M."/>
        </authorList>
    </citation>
    <scope>NUCLEOTIDE SEQUENCE [LARGE SCALE GENOMIC DNA]</scope>
    <source>
        <strain evidence="11">SpSt-774</strain>
    </source>
</reference>
<evidence type="ECO:0000256" key="3">
    <source>
        <dbReference type="ARBA" id="ARBA00022676"/>
    </source>
</evidence>
<protein>
    <submittedName>
        <fullName evidence="11">Tetratricopeptide repeat protein</fullName>
    </submittedName>
</protein>
<dbReference type="GO" id="GO:0016763">
    <property type="term" value="F:pentosyltransferase activity"/>
    <property type="evidence" value="ECO:0007669"/>
    <property type="project" value="TreeGrafter"/>
</dbReference>
<feature type="transmembrane region" description="Helical" evidence="9">
    <location>
        <begin position="103"/>
        <end position="123"/>
    </location>
</feature>
<dbReference type="GO" id="GO:0005886">
    <property type="term" value="C:plasma membrane"/>
    <property type="evidence" value="ECO:0007669"/>
    <property type="project" value="UniProtKB-SubCell"/>
</dbReference>
<feature type="repeat" description="TPR" evidence="8">
    <location>
        <begin position="509"/>
        <end position="542"/>
    </location>
</feature>
<dbReference type="PANTHER" id="PTHR33908">
    <property type="entry name" value="MANNOSYLTRANSFERASE YKCB-RELATED"/>
    <property type="match status" value="1"/>
</dbReference>
<feature type="transmembrane region" description="Helical" evidence="9">
    <location>
        <begin position="388"/>
        <end position="406"/>
    </location>
</feature>
<organism evidence="11">
    <name type="scientific">candidate division WOR-3 bacterium</name>
    <dbReference type="NCBI Taxonomy" id="2052148"/>
    <lineage>
        <taxon>Bacteria</taxon>
        <taxon>Bacteria division WOR-3</taxon>
    </lineage>
</organism>
<dbReference type="EMBL" id="DTGZ01000001">
    <property type="protein sequence ID" value="HGV96679.1"/>
    <property type="molecule type" value="Genomic_DNA"/>
</dbReference>
<evidence type="ECO:0000256" key="4">
    <source>
        <dbReference type="ARBA" id="ARBA00022679"/>
    </source>
</evidence>
<feature type="transmembrane region" description="Helical" evidence="9">
    <location>
        <begin position="69"/>
        <end position="91"/>
    </location>
</feature>
<dbReference type="Pfam" id="PF00515">
    <property type="entry name" value="TPR_1"/>
    <property type="match status" value="1"/>
</dbReference>
<dbReference type="PROSITE" id="PS50293">
    <property type="entry name" value="TPR_REGION"/>
    <property type="match status" value="1"/>
</dbReference>
<feature type="transmembrane region" description="Helical" evidence="9">
    <location>
        <begin position="363"/>
        <end position="382"/>
    </location>
</feature>
<dbReference type="SUPFAM" id="SSF48452">
    <property type="entry name" value="TPR-like"/>
    <property type="match status" value="1"/>
</dbReference>
<feature type="transmembrane region" description="Helical" evidence="9">
    <location>
        <begin position="418"/>
        <end position="436"/>
    </location>
</feature>
<evidence type="ECO:0000259" key="10">
    <source>
        <dbReference type="Pfam" id="PF13231"/>
    </source>
</evidence>
<dbReference type="InterPro" id="IPR038731">
    <property type="entry name" value="RgtA/B/C-like"/>
</dbReference>
<keyword evidence="7 9" id="KW-0472">Membrane</keyword>
<gene>
    <name evidence="11" type="ORF">ENV60_00045</name>
</gene>
<dbReference type="Gene3D" id="1.25.40.10">
    <property type="entry name" value="Tetratricopeptide repeat domain"/>
    <property type="match status" value="1"/>
</dbReference>
<feature type="transmembrane region" description="Helical" evidence="9">
    <location>
        <begin position="337"/>
        <end position="356"/>
    </location>
</feature>
<keyword evidence="2" id="KW-1003">Cell membrane</keyword>
<keyword evidence="3" id="KW-0328">Glycosyltransferase</keyword>
<feature type="repeat" description="TPR" evidence="8">
    <location>
        <begin position="543"/>
        <end position="576"/>
    </location>
</feature>
<feature type="transmembrane region" description="Helical" evidence="9">
    <location>
        <begin position="158"/>
        <end position="184"/>
    </location>
</feature>
<evidence type="ECO:0000256" key="8">
    <source>
        <dbReference type="PROSITE-ProRule" id="PRU00339"/>
    </source>
</evidence>
<feature type="domain" description="Glycosyltransferase RgtA/B/C/D-like" evidence="10">
    <location>
        <begin position="59"/>
        <end position="209"/>
    </location>
</feature>
<feature type="transmembrane region" description="Helical" evidence="9">
    <location>
        <begin position="190"/>
        <end position="210"/>
    </location>
</feature>
<keyword evidence="4" id="KW-0808">Transferase</keyword>
<comment type="subcellular location">
    <subcellularLocation>
        <location evidence="1">Cell membrane</location>
        <topology evidence="1">Multi-pass membrane protein</topology>
    </subcellularLocation>
</comment>
<feature type="repeat" description="TPR" evidence="8">
    <location>
        <begin position="577"/>
        <end position="610"/>
    </location>
</feature>
<dbReference type="PANTHER" id="PTHR33908:SF11">
    <property type="entry name" value="MEMBRANE PROTEIN"/>
    <property type="match status" value="1"/>
</dbReference>
<evidence type="ECO:0000256" key="2">
    <source>
        <dbReference type="ARBA" id="ARBA00022475"/>
    </source>
</evidence>
<dbReference type="Pfam" id="PF13181">
    <property type="entry name" value="TPR_8"/>
    <property type="match status" value="1"/>
</dbReference>
<evidence type="ECO:0000256" key="9">
    <source>
        <dbReference type="SAM" id="Phobius"/>
    </source>
</evidence>
<evidence type="ECO:0000256" key="5">
    <source>
        <dbReference type="ARBA" id="ARBA00022692"/>
    </source>
</evidence>
<dbReference type="Pfam" id="PF13231">
    <property type="entry name" value="PMT_2"/>
    <property type="match status" value="1"/>
</dbReference>
<feature type="transmembrane region" description="Helical" evidence="9">
    <location>
        <begin position="5"/>
        <end position="23"/>
    </location>
</feature>
<dbReference type="InterPro" id="IPR019734">
    <property type="entry name" value="TPR_rpt"/>
</dbReference>
<keyword evidence="5 9" id="KW-0812">Transmembrane</keyword>
<keyword evidence="6 9" id="KW-1133">Transmembrane helix</keyword>
<dbReference type="InterPro" id="IPR011990">
    <property type="entry name" value="TPR-like_helical_dom_sf"/>
</dbReference>
<dbReference type="PROSITE" id="PS50005">
    <property type="entry name" value="TPR"/>
    <property type="match status" value="3"/>
</dbReference>
<dbReference type="InterPro" id="IPR050297">
    <property type="entry name" value="LipidA_mod_glycosyltrf_83"/>
</dbReference>
<comment type="caution">
    <text evidence="11">The sequence shown here is derived from an EMBL/GenBank/DDBJ whole genome shotgun (WGS) entry which is preliminary data.</text>
</comment>
<dbReference type="SMART" id="SM00028">
    <property type="entry name" value="TPR"/>
    <property type="match status" value="5"/>
</dbReference>
<evidence type="ECO:0000313" key="11">
    <source>
        <dbReference type="EMBL" id="HGV96679.1"/>
    </source>
</evidence>
<evidence type="ECO:0000256" key="1">
    <source>
        <dbReference type="ARBA" id="ARBA00004651"/>
    </source>
</evidence>
<proteinExistence type="predicted"/>
<dbReference type="AlphaFoldDB" id="A0A7C4XT82"/>
<sequence length="630" mass="73037">MKLKVAIFTGAILLRLFYIFQMQKNDPFFYNLFADGLQYHQLALGVLKKGVIGTEAFYHPPLYQYFLALLYRIFGINLLVVRIIQAFLGGVNTLLIYSLTRRYFNKTIAIVAGFIAALYPMLIFFDGEILAPTLLIFLTLAGLFFLDTKDTQRLFWAGILFGLATITSQNILLFIFFFPFYLLIKYKKLIIKYLIIFWTGAFLVILPIFLRNILVLKEPIFISWQGGVNFYIGNNPRSTGITGIPPGSTKRDWYSAYLELKQNIEKEVGHTISLSEFDRICYKKGIEFIIKNPVKTLARLIKKSYLFFSGFEVSSERDIYFATQYSFLRFILFKLPFLQFPFGILTPLLLVGLYYTRKRWRQVSHLLFFIILYSLSYIIFFVNARYRMPVIPIMIIFGSYGVITLFNEWNKKRVIPELIIFVVAYLIFNANLYQITDPQQYLTKFQIAQIDFSQGRYELALNEITSSINDNPNFAEGHNLRGLILKAMGRIYEAEQEFLKTINIDNRFPDAYINLGNIAIQKGELSRAEVYYTQAVAIDTNHPIVYNNLGNVYFQKGLYAEALKYYTRALRIDPNYTSPIFHSGLIYARTGNLAKAESLWLEVLKIDPSHQGARRALETFIKKGTETNEK</sequence>
<accession>A0A7C4XT82</accession>
<name>A0A7C4XT82_UNCW3</name>